<dbReference type="InterPro" id="IPR014729">
    <property type="entry name" value="Rossmann-like_a/b/a_fold"/>
</dbReference>
<reference evidence="3 4" key="1">
    <citation type="submission" date="2022-03" db="EMBL/GenBank/DDBJ databases">
        <title>Luteimonas soily sp. nov., a novel bacterium isolated from the soil.</title>
        <authorList>
            <person name="Zhang X."/>
        </authorList>
    </citation>
    <scope>NUCLEOTIDE SEQUENCE [LARGE SCALE GENOMIC DNA]</scope>
    <source>
        <strain evidence="3 4">50</strain>
    </source>
</reference>
<evidence type="ECO:0000256" key="1">
    <source>
        <dbReference type="ARBA" id="ARBA00008791"/>
    </source>
</evidence>
<gene>
    <name evidence="3" type="ORF">MQC88_01345</name>
</gene>
<dbReference type="EMBL" id="JALGCL010000001">
    <property type="protein sequence ID" value="MCJ0824617.1"/>
    <property type="molecule type" value="Genomic_DNA"/>
</dbReference>
<dbReference type="InterPro" id="IPR006016">
    <property type="entry name" value="UspA"/>
</dbReference>
<sequence length="140" mass="14569">MKVLLAVDGSKNSEAAARHVVALARQLASPPALLLVNVDVPLMQAAAVKMGARAVARYHAENGEYATTGARRILNRAKLAFDTQLLVGDAAEQIAAAATRQRVDLIVMGSRGLTAFKGLLLGSVASKVLAASSLPVTLVR</sequence>
<evidence type="ECO:0000259" key="2">
    <source>
        <dbReference type="Pfam" id="PF00582"/>
    </source>
</evidence>
<protein>
    <submittedName>
        <fullName evidence="3">Universal stress protein</fullName>
    </submittedName>
</protein>
<dbReference type="Proteomes" id="UP001165423">
    <property type="component" value="Unassembled WGS sequence"/>
</dbReference>
<proteinExistence type="inferred from homology"/>
<dbReference type="InterPro" id="IPR006015">
    <property type="entry name" value="Universal_stress_UspA"/>
</dbReference>
<dbReference type="PRINTS" id="PR01438">
    <property type="entry name" value="UNVRSLSTRESS"/>
</dbReference>
<name>A0ABT0A0W8_9GAMM</name>
<accession>A0ABT0A0W8</accession>
<organism evidence="3 4">
    <name type="scientific">Cognatiluteimonas sedimenti</name>
    <dbReference type="NCBI Taxonomy" id="2927791"/>
    <lineage>
        <taxon>Bacteria</taxon>
        <taxon>Pseudomonadati</taxon>
        <taxon>Pseudomonadota</taxon>
        <taxon>Gammaproteobacteria</taxon>
        <taxon>Lysobacterales</taxon>
        <taxon>Lysobacteraceae</taxon>
        <taxon>Cognatiluteimonas</taxon>
    </lineage>
</organism>
<evidence type="ECO:0000313" key="4">
    <source>
        <dbReference type="Proteomes" id="UP001165423"/>
    </source>
</evidence>
<dbReference type="Gene3D" id="3.40.50.620">
    <property type="entry name" value="HUPs"/>
    <property type="match status" value="1"/>
</dbReference>
<dbReference type="PANTHER" id="PTHR46268">
    <property type="entry name" value="STRESS RESPONSE PROTEIN NHAX"/>
    <property type="match status" value="1"/>
</dbReference>
<dbReference type="RefSeq" id="WP_243318524.1">
    <property type="nucleotide sequence ID" value="NZ_JALGCL010000001.1"/>
</dbReference>
<comment type="caution">
    <text evidence="3">The sequence shown here is derived from an EMBL/GenBank/DDBJ whole genome shotgun (WGS) entry which is preliminary data.</text>
</comment>
<dbReference type="CDD" id="cd00293">
    <property type="entry name" value="USP-like"/>
    <property type="match status" value="1"/>
</dbReference>
<dbReference type="Pfam" id="PF00582">
    <property type="entry name" value="Usp"/>
    <property type="match status" value="1"/>
</dbReference>
<dbReference type="PANTHER" id="PTHR46268:SF6">
    <property type="entry name" value="UNIVERSAL STRESS PROTEIN UP12"/>
    <property type="match status" value="1"/>
</dbReference>
<keyword evidence="4" id="KW-1185">Reference proteome</keyword>
<dbReference type="SUPFAM" id="SSF52402">
    <property type="entry name" value="Adenine nucleotide alpha hydrolases-like"/>
    <property type="match status" value="1"/>
</dbReference>
<feature type="domain" description="UspA" evidence="2">
    <location>
        <begin position="2"/>
        <end position="140"/>
    </location>
</feature>
<evidence type="ECO:0000313" key="3">
    <source>
        <dbReference type="EMBL" id="MCJ0824617.1"/>
    </source>
</evidence>
<comment type="similarity">
    <text evidence="1">Belongs to the universal stress protein A family.</text>
</comment>